<keyword evidence="3" id="KW-0597">Phosphoprotein</keyword>
<accession>A0A4R6J2F0</accession>
<dbReference type="PROSITE" id="PS50113">
    <property type="entry name" value="PAC"/>
    <property type="match status" value="2"/>
</dbReference>
<protein>
    <recommendedName>
        <fullName evidence="2">histidine kinase</fullName>
        <ecNumber evidence="2">2.7.13.3</ecNumber>
    </recommendedName>
</protein>
<dbReference type="InterPro" id="IPR052162">
    <property type="entry name" value="Sensor_kinase/Photoreceptor"/>
</dbReference>
<dbReference type="OrthoDB" id="6231665at2"/>
<dbReference type="InterPro" id="IPR000700">
    <property type="entry name" value="PAS-assoc_C"/>
</dbReference>
<evidence type="ECO:0000259" key="6">
    <source>
        <dbReference type="PROSITE" id="PS50112"/>
    </source>
</evidence>
<dbReference type="InterPro" id="IPR036097">
    <property type="entry name" value="HisK_dim/P_sf"/>
</dbReference>
<dbReference type="AlphaFoldDB" id="A0A4R6J2F0"/>
<proteinExistence type="predicted"/>
<dbReference type="NCBIfam" id="TIGR00229">
    <property type="entry name" value="sensory_box"/>
    <property type="match status" value="2"/>
</dbReference>
<dbReference type="PANTHER" id="PTHR43304:SF1">
    <property type="entry name" value="PAC DOMAIN-CONTAINING PROTEIN"/>
    <property type="match status" value="1"/>
</dbReference>
<name>A0A4R6J2F0_9BACT</name>
<evidence type="ECO:0000313" key="9">
    <source>
        <dbReference type="Proteomes" id="UP000295741"/>
    </source>
</evidence>
<dbReference type="InterPro" id="IPR035965">
    <property type="entry name" value="PAS-like_dom_sf"/>
</dbReference>
<dbReference type="Pfam" id="PF08448">
    <property type="entry name" value="PAS_4"/>
    <property type="match status" value="2"/>
</dbReference>
<comment type="catalytic activity">
    <reaction evidence="1">
        <text>ATP + protein L-histidine = ADP + protein N-phospho-L-histidine.</text>
        <dbReference type="EC" id="2.7.13.3"/>
    </reaction>
</comment>
<feature type="domain" description="PAC" evidence="7">
    <location>
        <begin position="205"/>
        <end position="257"/>
    </location>
</feature>
<evidence type="ECO:0000313" key="8">
    <source>
        <dbReference type="EMBL" id="TDO29444.1"/>
    </source>
</evidence>
<dbReference type="Gene3D" id="1.10.287.130">
    <property type="match status" value="1"/>
</dbReference>
<evidence type="ECO:0000256" key="2">
    <source>
        <dbReference type="ARBA" id="ARBA00012438"/>
    </source>
</evidence>
<keyword evidence="5" id="KW-0418">Kinase</keyword>
<sequence length="327" mass="37626">MIQSSLFQSLIELTSDAVFIVRVQSSGKEFVMEYVNPAYLKKFGVTEESVIGKEFKDMLRSSIIDAIRLRFIECVEKGHSISFEEDFEDGTASLSELFPITDDNGLIHYVVGISKNITELKNKRDQIAASEKTLQSIINSSDNVLIYMDTDFCIKYANRKAQEHAIKMFGAPFLVGERLTKYYPESDQALAQEHKKMLEKQKSTVSHEHMITYPDGEKKWFLRRYYGVFDDNGTLSGLVIASINITERKEQEIQIQKHVDALKEIAKIQSHEIRRPVANIIGLTDLMDFQQKTIEENEQILQYLRMSAQELDQMISRIVDKTQFPDT</sequence>
<evidence type="ECO:0000259" key="7">
    <source>
        <dbReference type="PROSITE" id="PS50113"/>
    </source>
</evidence>
<dbReference type="CDD" id="cd00082">
    <property type="entry name" value="HisKA"/>
    <property type="match status" value="1"/>
</dbReference>
<evidence type="ECO:0000256" key="3">
    <source>
        <dbReference type="ARBA" id="ARBA00022553"/>
    </source>
</evidence>
<reference evidence="8 9" key="1">
    <citation type="submission" date="2019-03" db="EMBL/GenBank/DDBJ databases">
        <title>Genomic Encyclopedia of Archaeal and Bacterial Type Strains, Phase II (KMG-II): from individual species to whole genera.</title>
        <authorList>
            <person name="Goeker M."/>
        </authorList>
    </citation>
    <scope>NUCLEOTIDE SEQUENCE [LARGE SCALE GENOMIC DNA]</scope>
    <source>
        <strain evidence="8 9">DSM 28323</strain>
    </source>
</reference>
<dbReference type="CDD" id="cd00130">
    <property type="entry name" value="PAS"/>
    <property type="match status" value="2"/>
</dbReference>
<dbReference type="PANTHER" id="PTHR43304">
    <property type="entry name" value="PHYTOCHROME-LIKE PROTEIN CPH1"/>
    <property type="match status" value="1"/>
</dbReference>
<keyword evidence="9" id="KW-1185">Reference proteome</keyword>
<dbReference type="GO" id="GO:0000155">
    <property type="term" value="F:phosphorelay sensor kinase activity"/>
    <property type="evidence" value="ECO:0007669"/>
    <property type="project" value="InterPro"/>
</dbReference>
<feature type="domain" description="PAC" evidence="7">
    <location>
        <begin position="77"/>
        <end position="129"/>
    </location>
</feature>
<dbReference type="Pfam" id="PF00512">
    <property type="entry name" value="HisKA"/>
    <property type="match status" value="1"/>
</dbReference>
<organism evidence="8 9">
    <name type="scientific">Sediminibacterium goheungense</name>
    <dbReference type="NCBI Taxonomy" id="1086393"/>
    <lineage>
        <taxon>Bacteria</taxon>
        <taxon>Pseudomonadati</taxon>
        <taxon>Bacteroidota</taxon>
        <taxon>Chitinophagia</taxon>
        <taxon>Chitinophagales</taxon>
        <taxon>Chitinophagaceae</taxon>
        <taxon>Sediminibacterium</taxon>
    </lineage>
</organism>
<dbReference type="PROSITE" id="PS50112">
    <property type="entry name" value="PAS"/>
    <property type="match status" value="1"/>
</dbReference>
<dbReference type="RefSeq" id="WP_133474043.1">
    <property type="nucleotide sequence ID" value="NZ_SNWP01000010.1"/>
</dbReference>
<dbReference type="SUPFAM" id="SSF55785">
    <property type="entry name" value="PYP-like sensor domain (PAS domain)"/>
    <property type="match status" value="2"/>
</dbReference>
<feature type="domain" description="PAS" evidence="6">
    <location>
        <begin position="3"/>
        <end position="78"/>
    </location>
</feature>
<evidence type="ECO:0000256" key="1">
    <source>
        <dbReference type="ARBA" id="ARBA00000085"/>
    </source>
</evidence>
<evidence type="ECO:0000256" key="4">
    <source>
        <dbReference type="ARBA" id="ARBA00022679"/>
    </source>
</evidence>
<dbReference type="SUPFAM" id="SSF47384">
    <property type="entry name" value="Homodimeric domain of signal transducing histidine kinase"/>
    <property type="match status" value="1"/>
</dbReference>
<dbReference type="InterPro" id="IPR013656">
    <property type="entry name" value="PAS_4"/>
</dbReference>
<keyword evidence="4" id="KW-0808">Transferase</keyword>
<dbReference type="EMBL" id="SNWP01000010">
    <property type="protein sequence ID" value="TDO29444.1"/>
    <property type="molecule type" value="Genomic_DNA"/>
</dbReference>
<evidence type="ECO:0000256" key="5">
    <source>
        <dbReference type="ARBA" id="ARBA00022777"/>
    </source>
</evidence>
<dbReference type="Gene3D" id="3.30.450.20">
    <property type="entry name" value="PAS domain"/>
    <property type="match status" value="2"/>
</dbReference>
<comment type="caution">
    <text evidence="8">The sequence shown here is derived from an EMBL/GenBank/DDBJ whole genome shotgun (WGS) entry which is preliminary data.</text>
</comment>
<gene>
    <name evidence="8" type="ORF">BC659_1533</name>
</gene>
<dbReference type="InterPro" id="IPR000014">
    <property type="entry name" value="PAS"/>
</dbReference>
<dbReference type="Proteomes" id="UP000295741">
    <property type="component" value="Unassembled WGS sequence"/>
</dbReference>
<dbReference type="InterPro" id="IPR003661">
    <property type="entry name" value="HisK_dim/P_dom"/>
</dbReference>
<dbReference type="SMART" id="SM00091">
    <property type="entry name" value="PAS"/>
    <property type="match status" value="2"/>
</dbReference>
<dbReference type="EC" id="2.7.13.3" evidence="2"/>